<sequence length="90" mass="9130">MPNAQNLSSEALATDAVSGAAALSICESLLLALNDHEVLPEREIIGILHDAATAHANHPVNGPGAAFHAKVAALINSIIDGGNSVRRSGT</sequence>
<protein>
    <submittedName>
        <fullName evidence="1">Uncharacterized protein</fullName>
    </submittedName>
</protein>
<keyword evidence="2" id="KW-1185">Reference proteome</keyword>
<name>A0A1I4J0G6_9RHOB</name>
<dbReference type="STRING" id="195913.SAMN04488004_13125"/>
<evidence type="ECO:0000313" key="1">
    <source>
        <dbReference type="EMBL" id="SFL60069.1"/>
    </source>
</evidence>
<gene>
    <name evidence="1" type="ORF">SAMN04488004_13125</name>
</gene>
<accession>A0A1I4J0G6</accession>
<dbReference type="RefSeq" id="WP_090191615.1">
    <property type="nucleotide sequence ID" value="NZ_CP072991.1"/>
</dbReference>
<proteinExistence type="predicted"/>
<evidence type="ECO:0000313" key="2">
    <source>
        <dbReference type="Proteomes" id="UP000199550"/>
    </source>
</evidence>
<dbReference type="AlphaFoldDB" id="A0A1I4J0G6"/>
<dbReference type="OrthoDB" id="6172634at2"/>
<dbReference type="EMBL" id="FOTF01000031">
    <property type="protein sequence ID" value="SFL60069.1"/>
    <property type="molecule type" value="Genomic_DNA"/>
</dbReference>
<dbReference type="Proteomes" id="UP000199550">
    <property type="component" value="Unassembled WGS sequence"/>
</dbReference>
<reference evidence="1 2" key="1">
    <citation type="submission" date="2016-10" db="EMBL/GenBank/DDBJ databases">
        <authorList>
            <person name="de Groot N.N."/>
        </authorList>
    </citation>
    <scope>NUCLEOTIDE SEQUENCE [LARGE SCALE GENOMIC DNA]</scope>
    <source>
        <strain evidence="1 2">DSM 16199</strain>
    </source>
</reference>
<organism evidence="1 2">
    <name type="scientific">Loktanella salsilacus</name>
    <dbReference type="NCBI Taxonomy" id="195913"/>
    <lineage>
        <taxon>Bacteria</taxon>
        <taxon>Pseudomonadati</taxon>
        <taxon>Pseudomonadota</taxon>
        <taxon>Alphaproteobacteria</taxon>
        <taxon>Rhodobacterales</taxon>
        <taxon>Roseobacteraceae</taxon>
        <taxon>Loktanella</taxon>
    </lineage>
</organism>